<dbReference type="Gene3D" id="3.30.470.20">
    <property type="entry name" value="ATP-grasp fold, B domain"/>
    <property type="match status" value="1"/>
</dbReference>
<dbReference type="InterPro" id="IPR004344">
    <property type="entry name" value="TTL/TTLL_fam"/>
</dbReference>
<dbReference type="HOGENOM" id="CLU_010131_1_4_1"/>
<name>T1FXK7_HELRO</name>
<reference evidence="8" key="3">
    <citation type="submission" date="2015-06" db="UniProtKB">
        <authorList>
            <consortium name="EnsemblMetazoa"/>
        </authorList>
    </citation>
    <scope>IDENTIFICATION</scope>
</reference>
<gene>
    <name evidence="8" type="primary">20213555</name>
    <name evidence="7" type="ORF">HELRODRAFT_63814</name>
</gene>
<dbReference type="PANTHER" id="PTHR12241:SF145">
    <property type="entry name" value="TUBULIN POLYGLUTAMYLASE TTLL5"/>
    <property type="match status" value="1"/>
</dbReference>
<evidence type="ECO:0000313" key="8">
    <source>
        <dbReference type="EnsemblMetazoa" id="HelroP63814"/>
    </source>
</evidence>
<dbReference type="CTD" id="20213555"/>
<comment type="catalytic activity">
    <reaction evidence="6">
        <text>L-glutamyl-[protein] + L-glutamate + ATP = gamma-L-glutamyl-L-glutamyl-[protein] + ADP + phosphate + H(+)</text>
        <dbReference type="Rhea" id="RHEA:60144"/>
        <dbReference type="Rhea" id="RHEA-COMP:10208"/>
        <dbReference type="Rhea" id="RHEA-COMP:15517"/>
        <dbReference type="ChEBI" id="CHEBI:15378"/>
        <dbReference type="ChEBI" id="CHEBI:29973"/>
        <dbReference type="ChEBI" id="CHEBI:29985"/>
        <dbReference type="ChEBI" id="CHEBI:30616"/>
        <dbReference type="ChEBI" id="CHEBI:43474"/>
        <dbReference type="ChEBI" id="CHEBI:143622"/>
        <dbReference type="ChEBI" id="CHEBI:456216"/>
    </reaction>
    <physiologicalReaction direction="left-to-right" evidence="6">
        <dbReference type="Rhea" id="RHEA:60145"/>
    </physiologicalReaction>
</comment>
<dbReference type="SUPFAM" id="SSF56059">
    <property type="entry name" value="Glutathione synthetase ATP-binding domain-like"/>
    <property type="match status" value="1"/>
</dbReference>
<dbReference type="Proteomes" id="UP000015101">
    <property type="component" value="Unassembled WGS sequence"/>
</dbReference>
<dbReference type="GO" id="GO:0005524">
    <property type="term" value="F:ATP binding"/>
    <property type="evidence" value="ECO:0007669"/>
    <property type="project" value="UniProtKB-KW"/>
</dbReference>
<protein>
    <recommendedName>
        <fullName evidence="5">Tubulin--tyrosine ligase-like protein 5</fullName>
    </recommendedName>
</protein>
<dbReference type="GO" id="GO:0036064">
    <property type="term" value="C:ciliary basal body"/>
    <property type="evidence" value="ECO:0000318"/>
    <property type="project" value="GO_Central"/>
</dbReference>
<keyword evidence="2" id="KW-0436">Ligase</keyword>
<dbReference type="GO" id="GO:0015631">
    <property type="term" value="F:tubulin binding"/>
    <property type="evidence" value="ECO:0000318"/>
    <property type="project" value="GO_Central"/>
</dbReference>
<evidence type="ECO:0000313" key="7">
    <source>
        <dbReference type="EMBL" id="ESO12921.1"/>
    </source>
</evidence>
<accession>T1FXK7</accession>
<evidence type="ECO:0000256" key="6">
    <source>
        <dbReference type="ARBA" id="ARBA00049274"/>
    </source>
</evidence>
<evidence type="ECO:0000256" key="4">
    <source>
        <dbReference type="ARBA" id="ARBA00022840"/>
    </source>
</evidence>
<dbReference type="KEGG" id="hro:HELRODRAFT_63814"/>
<dbReference type="OrthoDB" id="2016263at2759"/>
<reference evidence="9" key="1">
    <citation type="submission" date="2012-12" db="EMBL/GenBank/DDBJ databases">
        <authorList>
            <person name="Hellsten U."/>
            <person name="Grimwood J."/>
            <person name="Chapman J.A."/>
            <person name="Shapiro H."/>
            <person name="Aerts A."/>
            <person name="Otillar R.P."/>
            <person name="Terry A.Y."/>
            <person name="Boore J.L."/>
            <person name="Simakov O."/>
            <person name="Marletaz F."/>
            <person name="Cho S.-J."/>
            <person name="Edsinger-Gonzales E."/>
            <person name="Havlak P."/>
            <person name="Kuo D.-H."/>
            <person name="Larsson T."/>
            <person name="Lv J."/>
            <person name="Arendt D."/>
            <person name="Savage R."/>
            <person name="Osoegawa K."/>
            <person name="de Jong P."/>
            <person name="Lindberg D.R."/>
            <person name="Seaver E.C."/>
            <person name="Weisblat D.A."/>
            <person name="Putnam N.H."/>
            <person name="Grigoriev I.V."/>
            <person name="Rokhsar D.S."/>
        </authorList>
    </citation>
    <scope>NUCLEOTIDE SEQUENCE</scope>
</reference>
<dbReference type="eggNOG" id="KOG2157">
    <property type="taxonomic scope" value="Eukaryota"/>
</dbReference>
<dbReference type="GO" id="GO:0000226">
    <property type="term" value="P:microtubule cytoskeleton organization"/>
    <property type="evidence" value="ECO:0000318"/>
    <property type="project" value="GO_Central"/>
</dbReference>
<evidence type="ECO:0000313" key="9">
    <source>
        <dbReference type="Proteomes" id="UP000015101"/>
    </source>
</evidence>
<dbReference type="EMBL" id="KB095811">
    <property type="protein sequence ID" value="ESO12921.1"/>
    <property type="molecule type" value="Genomic_DNA"/>
</dbReference>
<dbReference type="OMA" id="QLWMDIK"/>
<dbReference type="EnsemblMetazoa" id="HelroT63814">
    <property type="protein sequence ID" value="HelroP63814"/>
    <property type="gene ID" value="HelroG63814"/>
</dbReference>
<dbReference type="InParanoid" id="T1FXK7"/>
<dbReference type="PANTHER" id="PTHR12241">
    <property type="entry name" value="TUBULIN POLYGLUTAMYLASE"/>
    <property type="match status" value="1"/>
</dbReference>
<keyword evidence="4" id="KW-0067">ATP-binding</keyword>
<evidence type="ECO:0000256" key="2">
    <source>
        <dbReference type="ARBA" id="ARBA00022598"/>
    </source>
</evidence>
<evidence type="ECO:0000256" key="3">
    <source>
        <dbReference type="ARBA" id="ARBA00022741"/>
    </source>
</evidence>
<dbReference type="PROSITE" id="PS51221">
    <property type="entry name" value="TTL"/>
    <property type="match status" value="1"/>
</dbReference>
<sequence length="379" mass="43450">KNLRSKSSSPAIFWSGRSKKVPIFLFKADALGCNFTEHKSIANKYHMSFKQPKGDCKLVRTLLTCHGFKECEASSVNYNIIWTGSHVKPYFLSSMLKFQKVNHFPRSYEITRKDRLYKNIEMMQQNKGFKHFNFVPQTFVLPREYKAFLFHSNKEKCLWIVKPTSLSRGRGIFLTNSPEKALVDDNVVVCRYIDNPLLINGYKFDLRLYVLVTSFDPLIIYLYKEGLTRFATVQFNKSSKFMGDSCMHLTNYSINKHSSAYVSNNDASVEDRGSKWSLSGLLRFLRENHYDTTALMMSIEDVIIKTMISGEFAISAACKAFVPHRGNCFELFGFDILIDEKMKPWVLEVNLSPSLACDAPLDLKIKSNMISDLLSLVGS</sequence>
<dbReference type="GO" id="GO:0070740">
    <property type="term" value="F:tubulin-glutamic acid ligase activity"/>
    <property type="evidence" value="ECO:0000318"/>
    <property type="project" value="GO_Central"/>
</dbReference>
<dbReference type="RefSeq" id="XP_009009641.1">
    <property type="nucleotide sequence ID" value="XM_009011393.1"/>
</dbReference>
<evidence type="ECO:0000256" key="1">
    <source>
        <dbReference type="ARBA" id="ARBA00006820"/>
    </source>
</evidence>
<proteinExistence type="inferred from homology"/>
<dbReference type="GeneID" id="20213555"/>
<dbReference type="AlphaFoldDB" id="T1FXK7"/>
<comment type="similarity">
    <text evidence="1">Belongs to the tubulin--tyrosine ligase family.</text>
</comment>
<dbReference type="Pfam" id="PF03133">
    <property type="entry name" value="TTL"/>
    <property type="match status" value="1"/>
</dbReference>
<keyword evidence="3" id="KW-0547">Nucleotide-binding</keyword>
<evidence type="ECO:0000256" key="5">
    <source>
        <dbReference type="ARBA" id="ARBA00041448"/>
    </source>
</evidence>
<dbReference type="STRING" id="6412.T1FXK7"/>
<reference evidence="7 9" key="2">
    <citation type="journal article" date="2013" name="Nature">
        <title>Insights into bilaterian evolution from three spiralian genomes.</title>
        <authorList>
            <person name="Simakov O."/>
            <person name="Marletaz F."/>
            <person name="Cho S.J."/>
            <person name="Edsinger-Gonzales E."/>
            <person name="Havlak P."/>
            <person name="Hellsten U."/>
            <person name="Kuo D.H."/>
            <person name="Larsson T."/>
            <person name="Lv J."/>
            <person name="Arendt D."/>
            <person name="Savage R."/>
            <person name="Osoegawa K."/>
            <person name="de Jong P."/>
            <person name="Grimwood J."/>
            <person name="Chapman J.A."/>
            <person name="Shapiro H."/>
            <person name="Aerts A."/>
            <person name="Otillar R.P."/>
            <person name="Terry A.Y."/>
            <person name="Boore J.L."/>
            <person name="Grigoriev I.V."/>
            <person name="Lindberg D.R."/>
            <person name="Seaver E.C."/>
            <person name="Weisblat D.A."/>
            <person name="Putnam N.H."/>
            <person name="Rokhsar D.S."/>
        </authorList>
    </citation>
    <scope>NUCLEOTIDE SEQUENCE</scope>
</reference>
<dbReference type="EMBL" id="AMQM01000261">
    <property type="status" value="NOT_ANNOTATED_CDS"/>
    <property type="molecule type" value="Genomic_DNA"/>
</dbReference>
<organism evidence="8 9">
    <name type="scientific">Helobdella robusta</name>
    <name type="common">Californian leech</name>
    <dbReference type="NCBI Taxonomy" id="6412"/>
    <lineage>
        <taxon>Eukaryota</taxon>
        <taxon>Metazoa</taxon>
        <taxon>Spiralia</taxon>
        <taxon>Lophotrochozoa</taxon>
        <taxon>Annelida</taxon>
        <taxon>Clitellata</taxon>
        <taxon>Hirudinea</taxon>
        <taxon>Rhynchobdellida</taxon>
        <taxon>Glossiphoniidae</taxon>
        <taxon>Helobdella</taxon>
    </lineage>
</organism>
<keyword evidence="9" id="KW-1185">Reference proteome</keyword>